<feature type="region of interest" description="Disordered" evidence="1">
    <location>
        <begin position="1"/>
        <end position="21"/>
    </location>
</feature>
<name>A0AAN8NCH2_9PEZI</name>
<protein>
    <submittedName>
        <fullName evidence="2">Uncharacterized protein</fullName>
    </submittedName>
</protein>
<proteinExistence type="predicted"/>
<organism evidence="2 3">
    <name type="scientific">Orbilia javanica</name>
    <dbReference type="NCBI Taxonomy" id="47235"/>
    <lineage>
        <taxon>Eukaryota</taxon>
        <taxon>Fungi</taxon>
        <taxon>Dikarya</taxon>
        <taxon>Ascomycota</taxon>
        <taxon>Pezizomycotina</taxon>
        <taxon>Orbiliomycetes</taxon>
        <taxon>Orbiliales</taxon>
        <taxon>Orbiliaceae</taxon>
        <taxon>Orbilia</taxon>
    </lineage>
</organism>
<comment type="caution">
    <text evidence="2">The sequence shown here is derived from an EMBL/GenBank/DDBJ whole genome shotgun (WGS) entry which is preliminary data.</text>
</comment>
<accession>A0AAN8NCH2</accession>
<sequence length="162" mass="17506">MFERGGELVDASESPREKKKENRGLLDMISHQLSNPSPTCIRLYNVTRGTVSTSCFCKIAALHYDYHGSPSLTHYRVSCVIPSGSGTCYLLTSQKAQVQDVAFDPHIPIPAPVPIFVHPFSRPFSSVIRISAASLPYGSAASGKHAVNLIAIAGYQAAKSPF</sequence>
<evidence type="ECO:0000313" key="3">
    <source>
        <dbReference type="Proteomes" id="UP001313282"/>
    </source>
</evidence>
<gene>
    <name evidence="2" type="ORF">TWF718_004925</name>
</gene>
<dbReference type="EMBL" id="JAVHNR010000002">
    <property type="protein sequence ID" value="KAK6351780.1"/>
    <property type="molecule type" value="Genomic_DNA"/>
</dbReference>
<dbReference type="AlphaFoldDB" id="A0AAN8NCH2"/>
<keyword evidence="3" id="KW-1185">Reference proteome</keyword>
<evidence type="ECO:0000313" key="2">
    <source>
        <dbReference type="EMBL" id="KAK6351780.1"/>
    </source>
</evidence>
<reference evidence="2 3" key="1">
    <citation type="submission" date="2019-10" db="EMBL/GenBank/DDBJ databases">
        <authorList>
            <person name="Palmer J.M."/>
        </authorList>
    </citation>
    <scope>NUCLEOTIDE SEQUENCE [LARGE SCALE GENOMIC DNA]</scope>
    <source>
        <strain evidence="2 3">TWF718</strain>
    </source>
</reference>
<dbReference type="Proteomes" id="UP001313282">
    <property type="component" value="Unassembled WGS sequence"/>
</dbReference>
<evidence type="ECO:0000256" key="1">
    <source>
        <dbReference type="SAM" id="MobiDB-lite"/>
    </source>
</evidence>